<organism evidence="3 4">
    <name type="scientific">Franzmannia pantelleriensis</name>
    <dbReference type="NCBI Taxonomy" id="48727"/>
    <lineage>
        <taxon>Bacteria</taxon>
        <taxon>Pseudomonadati</taxon>
        <taxon>Pseudomonadota</taxon>
        <taxon>Gammaproteobacteria</taxon>
        <taxon>Oceanospirillales</taxon>
        <taxon>Halomonadaceae</taxon>
        <taxon>Franzmannia</taxon>
    </lineage>
</organism>
<dbReference type="RefSeq" id="WP_089656936.1">
    <property type="nucleotide sequence ID" value="NZ_FNGH01000002.1"/>
</dbReference>
<evidence type="ECO:0000259" key="2">
    <source>
        <dbReference type="Pfam" id="PF02470"/>
    </source>
</evidence>
<dbReference type="AlphaFoldDB" id="A0A1G9G9A7"/>
<dbReference type="Proteomes" id="UP000199107">
    <property type="component" value="Unassembled WGS sequence"/>
</dbReference>
<dbReference type="PANTHER" id="PTHR36698:SF2">
    <property type="entry name" value="MCE_MLAD DOMAIN-CONTAINING PROTEIN"/>
    <property type="match status" value="1"/>
</dbReference>
<proteinExistence type="predicted"/>
<dbReference type="EMBL" id="FNGH01000002">
    <property type="protein sequence ID" value="SDK97236.1"/>
    <property type="molecule type" value="Genomic_DNA"/>
</dbReference>
<sequence>MEPRANHIMIGGITLLLIAAIALFGLWLARFGDERETLAIDVVFQEAVSGLSDGSRVEYNGLRVGSVSRLRLDEADPTQVIARITVSADTPVTTDTQARIAMTNITGSAHIQLSTDSLSGPPLVAEREGEVPVIIAEPSPFARLRANWEESMGGVNALIDNVNQMFSEENASSVSSLLRHLEEVSRFATENQQQAGLAMDNLAQASASANRALENLDGLILDTNRLLDVHGEEAMRSVSDTMRRLDGVIASVDEIINDNRGSLEQGLQGVHALEPAIRDFRDAVNAIERTTRQFEGDPAGYMLGRERLPEFNP</sequence>
<evidence type="ECO:0000313" key="3">
    <source>
        <dbReference type="EMBL" id="SDK97236.1"/>
    </source>
</evidence>
<name>A0A1G9G9A7_9GAMM</name>
<keyword evidence="1" id="KW-0472">Membrane</keyword>
<dbReference type="PANTHER" id="PTHR36698">
    <property type="entry name" value="BLL5892 PROTEIN"/>
    <property type="match status" value="1"/>
</dbReference>
<accession>A0A1G9G9A7</accession>
<feature type="domain" description="Mce/MlaD" evidence="2">
    <location>
        <begin position="40"/>
        <end position="114"/>
    </location>
</feature>
<protein>
    <submittedName>
        <fullName evidence="3">Phospholipid/cholesterol/gamma-HCH transport system substrate-binding protein</fullName>
    </submittedName>
</protein>
<keyword evidence="4" id="KW-1185">Reference proteome</keyword>
<dbReference type="Pfam" id="PF02470">
    <property type="entry name" value="MlaD"/>
    <property type="match status" value="1"/>
</dbReference>
<dbReference type="OrthoDB" id="9806984at2"/>
<evidence type="ECO:0000256" key="1">
    <source>
        <dbReference type="SAM" id="Phobius"/>
    </source>
</evidence>
<feature type="transmembrane region" description="Helical" evidence="1">
    <location>
        <begin position="6"/>
        <end position="29"/>
    </location>
</feature>
<dbReference type="STRING" id="48727.SAMN05192555_10269"/>
<evidence type="ECO:0000313" key="4">
    <source>
        <dbReference type="Proteomes" id="UP000199107"/>
    </source>
</evidence>
<reference evidence="4" key="1">
    <citation type="submission" date="2016-10" db="EMBL/GenBank/DDBJ databases">
        <authorList>
            <person name="Varghese N."/>
            <person name="Submissions S."/>
        </authorList>
    </citation>
    <scope>NUCLEOTIDE SEQUENCE [LARGE SCALE GENOMIC DNA]</scope>
    <source>
        <strain evidence="4">AAP</strain>
    </source>
</reference>
<keyword evidence="1" id="KW-1133">Transmembrane helix</keyword>
<dbReference type="InterPro" id="IPR003399">
    <property type="entry name" value="Mce/MlaD"/>
</dbReference>
<gene>
    <name evidence="3" type="ORF">SAMN05192555_10269</name>
</gene>
<keyword evidence="1" id="KW-0812">Transmembrane</keyword>